<dbReference type="Pfam" id="PF13174">
    <property type="entry name" value="TPR_6"/>
    <property type="match status" value="1"/>
</dbReference>
<keyword evidence="1" id="KW-0677">Repeat</keyword>
<accession>A0ABS0I284</accession>
<dbReference type="SUPFAM" id="SSF48452">
    <property type="entry name" value="TPR-like"/>
    <property type="match status" value="2"/>
</dbReference>
<dbReference type="RefSeq" id="WP_196292537.1">
    <property type="nucleotide sequence ID" value="NZ_JADQDM010000003.1"/>
</dbReference>
<name>A0ABS0I284_9BACT</name>
<dbReference type="Pfam" id="PF13181">
    <property type="entry name" value="TPR_8"/>
    <property type="match status" value="1"/>
</dbReference>
<keyword evidence="4" id="KW-1185">Reference proteome</keyword>
<dbReference type="Gene3D" id="1.25.40.10">
    <property type="entry name" value="Tetratricopeptide repeat domain"/>
    <property type="match status" value="2"/>
</dbReference>
<dbReference type="EMBL" id="JADQDM010000003">
    <property type="protein sequence ID" value="MBF9221073.1"/>
    <property type="molecule type" value="Genomic_DNA"/>
</dbReference>
<proteinExistence type="predicted"/>
<reference evidence="3 4" key="1">
    <citation type="submission" date="2020-11" db="EMBL/GenBank/DDBJ databases">
        <authorList>
            <person name="Kim M.K."/>
        </authorList>
    </citation>
    <scope>NUCLEOTIDE SEQUENCE [LARGE SCALE GENOMIC DNA]</scope>
    <source>
        <strain evidence="3 4">BT662</strain>
    </source>
</reference>
<evidence type="ECO:0000256" key="1">
    <source>
        <dbReference type="ARBA" id="ARBA00022737"/>
    </source>
</evidence>
<gene>
    <name evidence="3" type="ORF">I2H31_08155</name>
</gene>
<dbReference type="InterPro" id="IPR019734">
    <property type="entry name" value="TPR_rpt"/>
</dbReference>
<evidence type="ECO:0000256" key="2">
    <source>
        <dbReference type="ARBA" id="ARBA00022803"/>
    </source>
</evidence>
<dbReference type="PANTHER" id="PTHR44858:SF1">
    <property type="entry name" value="UDP-N-ACETYLGLUCOSAMINE--PEPTIDE N-ACETYLGLUCOSAMINYLTRANSFERASE SPINDLY-RELATED"/>
    <property type="match status" value="1"/>
</dbReference>
<protein>
    <submittedName>
        <fullName evidence="3">Tetratricopeptide repeat protein</fullName>
    </submittedName>
</protein>
<sequence>MAKYIEHGAQRFSYNDPRWTQYCDSLIAICPGIAVAYQQKAVPLIKDGKYEAAFALENKAAELDPKQWLAYRGFLKCIFTKDYAGAIIDFQQIARLLPNGREMDHTYAFFEGLCELELGHYPQAETCFQRDVQLQRGADGRGDVHFNTLFYVGVLNLEMKRYEPAKTALAQCLKAYSQHPEANYYLGLVHRTKGNAEAAKRCFQTAQQALAKGYALNEDNIYYANYPRQITAYEVQQALR</sequence>
<evidence type="ECO:0000313" key="4">
    <source>
        <dbReference type="Proteomes" id="UP000618931"/>
    </source>
</evidence>
<dbReference type="PANTHER" id="PTHR44858">
    <property type="entry name" value="TETRATRICOPEPTIDE REPEAT PROTEIN 6"/>
    <property type="match status" value="1"/>
</dbReference>
<evidence type="ECO:0000313" key="3">
    <source>
        <dbReference type="EMBL" id="MBF9221073.1"/>
    </source>
</evidence>
<dbReference type="SMART" id="SM00028">
    <property type="entry name" value="TPR"/>
    <property type="match status" value="4"/>
</dbReference>
<dbReference type="Proteomes" id="UP000618931">
    <property type="component" value="Unassembled WGS sequence"/>
</dbReference>
<dbReference type="InterPro" id="IPR011990">
    <property type="entry name" value="TPR-like_helical_dom_sf"/>
</dbReference>
<keyword evidence="2" id="KW-0802">TPR repeat</keyword>
<dbReference type="InterPro" id="IPR050498">
    <property type="entry name" value="Ycf3"/>
</dbReference>
<organism evidence="3 4">
    <name type="scientific">Hymenobacter ruricola</name>
    <dbReference type="NCBI Taxonomy" id="2791023"/>
    <lineage>
        <taxon>Bacteria</taxon>
        <taxon>Pseudomonadati</taxon>
        <taxon>Bacteroidota</taxon>
        <taxon>Cytophagia</taxon>
        <taxon>Cytophagales</taxon>
        <taxon>Hymenobacteraceae</taxon>
        <taxon>Hymenobacter</taxon>
    </lineage>
</organism>
<comment type="caution">
    <text evidence="3">The sequence shown here is derived from an EMBL/GenBank/DDBJ whole genome shotgun (WGS) entry which is preliminary data.</text>
</comment>